<proteinExistence type="predicted"/>
<accession>A0A6C0BC71</accession>
<dbReference type="EMBL" id="MN739120">
    <property type="protein sequence ID" value="QHS89875.1"/>
    <property type="molecule type" value="Genomic_DNA"/>
</dbReference>
<organism evidence="1">
    <name type="scientific">viral metagenome</name>
    <dbReference type="NCBI Taxonomy" id="1070528"/>
    <lineage>
        <taxon>unclassified sequences</taxon>
        <taxon>metagenomes</taxon>
        <taxon>organismal metagenomes</taxon>
    </lineage>
</organism>
<name>A0A6C0BC71_9ZZZZ</name>
<protein>
    <submittedName>
        <fullName evidence="1">Uncharacterized protein</fullName>
    </submittedName>
</protein>
<reference evidence="1" key="1">
    <citation type="journal article" date="2020" name="Nature">
        <title>Giant virus diversity and host interactions through global metagenomics.</title>
        <authorList>
            <person name="Schulz F."/>
            <person name="Roux S."/>
            <person name="Paez-Espino D."/>
            <person name="Jungbluth S."/>
            <person name="Walsh D.A."/>
            <person name="Denef V.J."/>
            <person name="McMahon K.D."/>
            <person name="Konstantinidis K.T."/>
            <person name="Eloe-Fadrosh E.A."/>
            <person name="Kyrpides N.C."/>
            <person name="Woyke T."/>
        </authorList>
    </citation>
    <scope>NUCLEOTIDE SEQUENCE</scope>
    <source>
        <strain evidence="1">GVMAG-M-3300010160-4</strain>
    </source>
</reference>
<evidence type="ECO:0000313" key="1">
    <source>
        <dbReference type="EMBL" id="QHS89875.1"/>
    </source>
</evidence>
<dbReference type="AlphaFoldDB" id="A0A6C0BC71"/>
<sequence length="39" mass="4793">MTRLVLFKIKARKSYRNPKQIFCIKIKVLRENFLVQKKL</sequence>